<dbReference type="SUPFAM" id="SSF46785">
    <property type="entry name" value="Winged helix' DNA-binding domain"/>
    <property type="match status" value="1"/>
</dbReference>
<name>A0A1H2QND1_9FLAO</name>
<sequence length="143" mass="15963">MLSNSSKYAIKGVLYLALNSNADHKVLVRDIYDTIHVPEAYLAKLLQELSRHGIISSTRGPKGGFYLSDEDRKHTLLEIVKVIDGENRLNSCVMGIRNCDMDNPCVLHKLVGGNKSKFINVLESTTILDLIDGKKGVEEFFPM</sequence>
<dbReference type="Pfam" id="PF02082">
    <property type="entry name" value="Rrf2"/>
    <property type="match status" value="1"/>
</dbReference>
<dbReference type="GO" id="GO:0005829">
    <property type="term" value="C:cytosol"/>
    <property type="evidence" value="ECO:0007669"/>
    <property type="project" value="TreeGrafter"/>
</dbReference>
<evidence type="ECO:0000313" key="1">
    <source>
        <dbReference type="EMBL" id="SDW08676.1"/>
    </source>
</evidence>
<organism evidence="1 2">
    <name type="scientific">Flagellimonas zhangzhouensis</name>
    <dbReference type="NCBI Taxonomy" id="1073328"/>
    <lineage>
        <taxon>Bacteria</taxon>
        <taxon>Pseudomonadati</taxon>
        <taxon>Bacteroidota</taxon>
        <taxon>Flavobacteriia</taxon>
        <taxon>Flavobacteriales</taxon>
        <taxon>Flavobacteriaceae</taxon>
        <taxon>Flagellimonas</taxon>
    </lineage>
</organism>
<dbReference type="PROSITE" id="PS51197">
    <property type="entry name" value="HTH_RRF2_2"/>
    <property type="match status" value="1"/>
</dbReference>
<gene>
    <name evidence="1" type="ORF">SAMN04487892_0301</name>
</gene>
<dbReference type="PANTHER" id="PTHR33221:SF15">
    <property type="entry name" value="HTH-TYPE TRANSCRIPTIONAL REGULATOR YWGB-RELATED"/>
    <property type="match status" value="1"/>
</dbReference>
<dbReference type="AlphaFoldDB" id="A0A1H2QND1"/>
<dbReference type="OrthoDB" id="9808360at2"/>
<dbReference type="InterPro" id="IPR036388">
    <property type="entry name" value="WH-like_DNA-bd_sf"/>
</dbReference>
<dbReference type="STRING" id="1073328.SAMN05216294_1650"/>
<dbReference type="RefSeq" id="WP_090294126.1">
    <property type="nucleotide sequence ID" value="NZ_FNKI01000002.1"/>
</dbReference>
<dbReference type="InterPro" id="IPR030489">
    <property type="entry name" value="TR_Rrf2-type_CS"/>
</dbReference>
<reference evidence="2" key="1">
    <citation type="submission" date="2016-10" db="EMBL/GenBank/DDBJ databases">
        <authorList>
            <person name="Varghese N."/>
            <person name="Submissions S."/>
        </authorList>
    </citation>
    <scope>NUCLEOTIDE SEQUENCE [LARGE SCALE GENOMIC DNA]</scope>
    <source>
        <strain evidence="2">DSM 25030</strain>
    </source>
</reference>
<dbReference type="Proteomes" id="UP000199592">
    <property type="component" value="Unassembled WGS sequence"/>
</dbReference>
<accession>A0A1H2QND1</accession>
<dbReference type="PANTHER" id="PTHR33221">
    <property type="entry name" value="WINGED HELIX-TURN-HELIX TRANSCRIPTIONAL REGULATOR, RRF2 FAMILY"/>
    <property type="match status" value="1"/>
</dbReference>
<keyword evidence="2" id="KW-1185">Reference proteome</keyword>
<dbReference type="NCBIfam" id="TIGR00738">
    <property type="entry name" value="rrf2_super"/>
    <property type="match status" value="1"/>
</dbReference>
<dbReference type="PROSITE" id="PS01332">
    <property type="entry name" value="HTH_RRF2_1"/>
    <property type="match status" value="1"/>
</dbReference>
<proteinExistence type="predicted"/>
<dbReference type="GO" id="GO:0003700">
    <property type="term" value="F:DNA-binding transcription factor activity"/>
    <property type="evidence" value="ECO:0007669"/>
    <property type="project" value="TreeGrafter"/>
</dbReference>
<dbReference type="InterPro" id="IPR000944">
    <property type="entry name" value="Tscrpt_reg_Rrf2"/>
</dbReference>
<dbReference type="EMBL" id="FNMY01000001">
    <property type="protein sequence ID" value="SDW08676.1"/>
    <property type="molecule type" value="Genomic_DNA"/>
</dbReference>
<evidence type="ECO:0000313" key="2">
    <source>
        <dbReference type="Proteomes" id="UP000199592"/>
    </source>
</evidence>
<dbReference type="Gene3D" id="1.10.10.10">
    <property type="entry name" value="Winged helix-like DNA-binding domain superfamily/Winged helix DNA-binding domain"/>
    <property type="match status" value="1"/>
</dbReference>
<protein>
    <submittedName>
        <fullName evidence="1">Transcriptional regulator, BadM/Rrf2 family</fullName>
    </submittedName>
</protein>
<dbReference type="InterPro" id="IPR036390">
    <property type="entry name" value="WH_DNA-bd_sf"/>
</dbReference>